<evidence type="ECO:0000256" key="3">
    <source>
        <dbReference type="ARBA" id="ARBA00022679"/>
    </source>
</evidence>
<dbReference type="InterPro" id="IPR029044">
    <property type="entry name" value="Nucleotide-diphossugar_trans"/>
</dbReference>
<dbReference type="EMBL" id="CP002480">
    <property type="protein sequence ID" value="ADW70311.1"/>
    <property type="molecule type" value="Genomic_DNA"/>
</dbReference>
<dbReference type="GO" id="GO:0016757">
    <property type="term" value="F:glycosyltransferase activity"/>
    <property type="evidence" value="ECO:0007669"/>
    <property type="project" value="UniProtKB-KW"/>
</dbReference>
<organism evidence="6">
    <name type="scientific">Granulicella tundricola (strain ATCC BAA-1859 / DSM 23138 / MP5ACTX9)</name>
    <dbReference type="NCBI Taxonomy" id="1198114"/>
    <lineage>
        <taxon>Bacteria</taxon>
        <taxon>Pseudomonadati</taxon>
        <taxon>Acidobacteriota</taxon>
        <taxon>Terriglobia</taxon>
        <taxon>Terriglobales</taxon>
        <taxon>Acidobacteriaceae</taxon>
        <taxon>Granulicella</taxon>
    </lineage>
</organism>
<proteinExistence type="inferred from homology"/>
<dbReference type="PANTHER" id="PTHR43179:SF12">
    <property type="entry name" value="GALACTOFURANOSYLTRANSFERASE GLFT2"/>
    <property type="match status" value="1"/>
</dbReference>
<dbReference type="Proteomes" id="UP000000343">
    <property type="component" value="Chromosome"/>
</dbReference>
<reference evidence="6" key="1">
    <citation type="submission" date="2011-01" db="EMBL/GenBank/DDBJ databases">
        <title>Complete sequence of chromosome of Acidobacterium sp. MP5ACTX9.</title>
        <authorList>
            <consortium name="US DOE Joint Genome Institute"/>
            <person name="Lucas S."/>
            <person name="Copeland A."/>
            <person name="Lapidus A."/>
            <person name="Cheng J.-F."/>
            <person name="Goodwin L."/>
            <person name="Pitluck S."/>
            <person name="Teshima H."/>
            <person name="Detter J.C."/>
            <person name="Han C."/>
            <person name="Tapia R."/>
            <person name="Land M."/>
            <person name="Hauser L."/>
            <person name="Kyrpides N."/>
            <person name="Ivanova N."/>
            <person name="Ovchinnikova G."/>
            <person name="Pagani I."/>
            <person name="Rawat S.R."/>
            <person name="Mannisto M."/>
            <person name="Haggblom M.M."/>
            <person name="Woyke T."/>
        </authorList>
    </citation>
    <scope>NUCLEOTIDE SEQUENCE [LARGE SCALE GENOMIC DNA]</scope>
    <source>
        <strain evidence="6">MP5ACTX9</strain>
    </source>
</reference>
<evidence type="ECO:0000256" key="1">
    <source>
        <dbReference type="ARBA" id="ARBA00006739"/>
    </source>
</evidence>
<dbReference type="PaxDb" id="1198114-AciX9_3300"/>
<gene>
    <name evidence="5" type="ordered locus">AciX9_3300</name>
</gene>
<evidence type="ECO:0000313" key="5">
    <source>
        <dbReference type="EMBL" id="ADW70311.1"/>
    </source>
</evidence>
<dbReference type="PANTHER" id="PTHR43179">
    <property type="entry name" value="RHAMNOSYLTRANSFERASE WBBL"/>
    <property type="match status" value="1"/>
</dbReference>
<dbReference type="KEGG" id="acm:AciX9_3300"/>
<dbReference type="Pfam" id="PF00535">
    <property type="entry name" value="Glycos_transf_2"/>
    <property type="match status" value="1"/>
</dbReference>
<dbReference type="Gene3D" id="3.90.550.10">
    <property type="entry name" value="Spore Coat Polysaccharide Biosynthesis Protein SpsA, Chain A"/>
    <property type="match status" value="1"/>
</dbReference>
<keyword evidence="2" id="KW-0328">Glycosyltransferase</keyword>
<name>E8X268_GRATM</name>
<dbReference type="HOGENOM" id="CLU_023845_9_1_0"/>
<dbReference type="AlphaFoldDB" id="E8X268"/>
<evidence type="ECO:0000259" key="4">
    <source>
        <dbReference type="Pfam" id="PF00535"/>
    </source>
</evidence>
<dbReference type="InterPro" id="IPR001173">
    <property type="entry name" value="Glyco_trans_2-like"/>
</dbReference>
<evidence type="ECO:0000313" key="6">
    <source>
        <dbReference type="Proteomes" id="UP000000343"/>
    </source>
</evidence>
<evidence type="ECO:0000256" key="2">
    <source>
        <dbReference type="ARBA" id="ARBA00022676"/>
    </source>
</evidence>
<feature type="domain" description="Glycosyltransferase 2-like" evidence="4">
    <location>
        <begin position="17"/>
        <end position="119"/>
    </location>
</feature>
<keyword evidence="6" id="KW-1185">Reference proteome</keyword>
<protein>
    <submittedName>
        <fullName evidence="5">Glycosyl transferase family 2</fullName>
    </submittedName>
</protein>
<dbReference type="eggNOG" id="COG1216">
    <property type="taxonomic scope" value="Bacteria"/>
</dbReference>
<dbReference type="SUPFAM" id="SSF53448">
    <property type="entry name" value="Nucleotide-diphospho-sugar transferases"/>
    <property type="match status" value="1"/>
</dbReference>
<dbReference type="CDD" id="cd02526">
    <property type="entry name" value="GT2_RfbF_like"/>
    <property type="match status" value="1"/>
</dbReference>
<dbReference type="STRING" id="1198114.AciX9_3300"/>
<keyword evidence="3 5" id="KW-0808">Transferase</keyword>
<sequence length="300" mass="33795">MKSGLSNSSMRLEDGCAVVVTYHPDQQVIENLVSLRLQTLHLVVVDNGSTADGLEMLRVAAGRVGFELIENGDNLGIATALNVGVRRALEMGREWVLLFDQDSCVTEGFVETLVAGYENSRWGDRLGLLVPRYVDKRFGTALPPNYVKEGLEAAMTSGSLLRAETFLRHGFFVDELFIDGVDYEYSLRLRAAGMVIDECVEAVLLHSPGEPQFHKLLGVLRFQTANYSPIRQYYQERNKIWIAKRYLIRFPVFCLKLFKFGAKNFMKILVAEEGKAKKCRFFLAGVRDGLLERMGKRLAT</sequence>
<comment type="similarity">
    <text evidence="1">Belongs to the glycosyltransferase 2 family.</text>
</comment>
<accession>E8X268</accession>